<keyword evidence="4" id="KW-1185">Reference proteome</keyword>
<keyword evidence="2" id="KW-0472">Membrane</keyword>
<evidence type="ECO:0000256" key="1">
    <source>
        <dbReference type="SAM" id="MobiDB-lite"/>
    </source>
</evidence>
<keyword evidence="2" id="KW-0812">Transmembrane</keyword>
<reference evidence="3" key="2">
    <citation type="submission" date="2020-09" db="EMBL/GenBank/DDBJ databases">
        <authorList>
            <person name="Sun Q."/>
            <person name="Ohkuma M."/>
        </authorList>
    </citation>
    <scope>NUCLEOTIDE SEQUENCE</scope>
    <source>
        <strain evidence="3">JCM 4790</strain>
    </source>
</reference>
<reference evidence="3" key="1">
    <citation type="journal article" date="2014" name="Int. J. Syst. Evol. Microbiol.">
        <title>Complete genome sequence of Corynebacterium casei LMG S-19264T (=DSM 44701T), isolated from a smear-ripened cheese.</title>
        <authorList>
            <consortium name="US DOE Joint Genome Institute (JGI-PGF)"/>
            <person name="Walter F."/>
            <person name="Albersmeier A."/>
            <person name="Kalinowski J."/>
            <person name="Ruckert C."/>
        </authorList>
    </citation>
    <scope>NUCLEOTIDE SEQUENCE</scope>
    <source>
        <strain evidence="3">JCM 4790</strain>
    </source>
</reference>
<evidence type="ECO:0000313" key="3">
    <source>
        <dbReference type="EMBL" id="GGX58841.1"/>
    </source>
</evidence>
<comment type="caution">
    <text evidence="3">The sequence shown here is derived from an EMBL/GenBank/DDBJ whole genome shotgun (WGS) entry which is preliminary data.</text>
</comment>
<evidence type="ECO:0000256" key="2">
    <source>
        <dbReference type="SAM" id="Phobius"/>
    </source>
</evidence>
<feature type="transmembrane region" description="Helical" evidence="2">
    <location>
        <begin position="12"/>
        <end position="30"/>
    </location>
</feature>
<proteinExistence type="predicted"/>
<dbReference type="RefSeq" id="WP_190189046.1">
    <property type="nucleotide sequence ID" value="NZ_BMVU01000003.1"/>
</dbReference>
<dbReference type="AlphaFoldDB" id="A0A918ND71"/>
<dbReference type="PROSITE" id="PS51257">
    <property type="entry name" value="PROKAR_LIPOPROTEIN"/>
    <property type="match status" value="1"/>
</dbReference>
<sequence>MESEQRGVRRQLAYGAVGLGCAVLAVWAQWGGLLLVVAGRVVPGWWVSCVLYLAALVLMRAGDTPEPALRADEGDATAGPGRPAADRPAGKRRAVPYRVLLLAKVAAALGIALGALGDLTQEADYRVLEPESPQGCRVVVRETSFLVAGGGDVYEVGVMGLGLKVGSWSSDDGYRPFRSSTYELDWGREGDALTFSGTRGDPVLWSDVEPIDC</sequence>
<feature type="transmembrane region" description="Helical" evidence="2">
    <location>
        <begin position="97"/>
        <end position="116"/>
    </location>
</feature>
<organism evidence="3 4">
    <name type="scientific">Streptomyces minutiscleroticus</name>
    <dbReference type="NCBI Taxonomy" id="68238"/>
    <lineage>
        <taxon>Bacteria</taxon>
        <taxon>Bacillati</taxon>
        <taxon>Actinomycetota</taxon>
        <taxon>Actinomycetes</taxon>
        <taxon>Kitasatosporales</taxon>
        <taxon>Streptomycetaceae</taxon>
        <taxon>Streptomyces</taxon>
    </lineage>
</organism>
<gene>
    <name evidence="3" type="ORF">GCM10010358_11210</name>
</gene>
<dbReference type="Proteomes" id="UP000619244">
    <property type="component" value="Unassembled WGS sequence"/>
</dbReference>
<dbReference type="EMBL" id="BMVU01000003">
    <property type="protein sequence ID" value="GGX58841.1"/>
    <property type="molecule type" value="Genomic_DNA"/>
</dbReference>
<protein>
    <submittedName>
        <fullName evidence="3">Uncharacterized protein</fullName>
    </submittedName>
</protein>
<accession>A0A918ND71</accession>
<feature type="transmembrane region" description="Helical" evidence="2">
    <location>
        <begin position="42"/>
        <end position="61"/>
    </location>
</feature>
<name>A0A918ND71_9ACTN</name>
<keyword evidence="2" id="KW-1133">Transmembrane helix</keyword>
<evidence type="ECO:0000313" key="4">
    <source>
        <dbReference type="Proteomes" id="UP000619244"/>
    </source>
</evidence>
<feature type="region of interest" description="Disordered" evidence="1">
    <location>
        <begin position="69"/>
        <end position="90"/>
    </location>
</feature>